<feature type="domain" description="Retrovirus-related Pol polyprotein from transposon TNT 1-94-like beta-barrel" evidence="1">
    <location>
        <begin position="171"/>
        <end position="238"/>
    </location>
</feature>
<dbReference type="GeneID" id="104223140"/>
<proteinExistence type="predicted"/>
<dbReference type="RefSeq" id="XP_009772812.1">
    <property type="nucleotide sequence ID" value="XM_009774510.1"/>
</dbReference>
<accession>A0A1U7VYG2</accession>
<reference evidence="3" key="2">
    <citation type="submission" date="2025-08" db="UniProtKB">
        <authorList>
            <consortium name="RefSeq"/>
        </authorList>
    </citation>
    <scope>IDENTIFICATION</scope>
    <source>
        <tissue evidence="3">Leaf</tissue>
    </source>
</reference>
<evidence type="ECO:0000259" key="1">
    <source>
        <dbReference type="Pfam" id="PF22936"/>
    </source>
</evidence>
<sequence length="339" mass="39291">MSDNEKFMVVEAWKQKDFLCKVYILSALEDDLYNVYSAMNTSKELWDALEKKYKTEDACLKRFVVAKFLDYKMIDIKTVGTQVQELQLIFHDLIAEGMVVNEAFQVAAMIEKLPHSWRDFKNHLKHKRKEMKLEDLVIRLRIEEDNKTPEKKSRRNSTIMGANIVEEIAPKKAFATYSTAGPEEEISMGNNATAKIEGYGKIFLKVTFGKVLTLNNVLHVPTIRKNLVCTSLLVKKGFKCVFISDKVVVSKNEMPTGSPPLTWGQFTQLFLDWYIPPSKRKELQYQFDHLEQERVQRFVAGLHLNIRAGMARKVEMGTEYQLVVEIAHRIEGYRQRGRE</sequence>
<dbReference type="AlphaFoldDB" id="A0A1U7VYG2"/>
<dbReference type="Pfam" id="PF22936">
    <property type="entry name" value="Pol_BBD"/>
    <property type="match status" value="1"/>
</dbReference>
<dbReference type="PANTHER" id="PTHR47592">
    <property type="entry name" value="PBF68 PROTEIN"/>
    <property type="match status" value="1"/>
</dbReference>
<evidence type="ECO:0000313" key="3">
    <source>
        <dbReference type="RefSeq" id="XP_009772812.1"/>
    </source>
</evidence>
<name>A0A1U7VYG2_NICSY</name>
<evidence type="ECO:0000313" key="2">
    <source>
        <dbReference type="Proteomes" id="UP000189701"/>
    </source>
</evidence>
<protein>
    <submittedName>
        <fullName evidence="3">Uncharacterized protein LOC104223140</fullName>
    </submittedName>
</protein>
<dbReference type="KEGG" id="nsy:104223140"/>
<reference evidence="2" key="1">
    <citation type="journal article" date="2013" name="Genome Biol.">
        <title>Reference genomes and transcriptomes of Nicotiana sylvestris and Nicotiana tomentosiformis.</title>
        <authorList>
            <person name="Sierro N."/>
            <person name="Battey J.N."/>
            <person name="Ouadi S."/>
            <person name="Bovet L."/>
            <person name="Goepfert S."/>
            <person name="Bakaher N."/>
            <person name="Peitsch M.C."/>
            <person name="Ivanov N.V."/>
        </authorList>
    </citation>
    <scope>NUCLEOTIDE SEQUENCE [LARGE SCALE GENOMIC DNA]</scope>
</reference>
<dbReference type="Proteomes" id="UP000189701">
    <property type="component" value="Unplaced"/>
</dbReference>
<keyword evidence="2" id="KW-1185">Reference proteome</keyword>
<organism evidence="2 3">
    <name type="scientific">Nicotiana sylvestris</name>
    <name type="common">Wood tobacco</name>
    <name type="synonym">South American tobacco</name>
    <dbReference type="NCBI Taxonomy" id="4096"/>
    <lineage>
        <taxon>Eukaryota</taxon>
        <taxon>Viridiplantae</taxon>
        <taxon>Streptophyta</taxon>
        <taxon>Embryophyta</taxon>
        <taxon>Tracheophyta</taxon>
        <taxon>Spermatophyta</taxon>
        <taxon>Magnoliopsida</taxon>
        <taxon>eudicotyledons</taxon>
        <taxon>Gunneridae</taxon>
        <taxon>Pentapetalae</taxon>
        <taxon>asterids</taxon>
        <taxon>lamiids</taxon>
        <taxon>Solanales</taxon>
        <taxon>Solanaceae</taxon>
        <taxon>Nicotianoideae</taxon>
        <taxon>Nicotianeae</taxon>
        <taxon>Nicotiana</taxon>
    </lineage>
</organism>
<dbReference type="PANTHER" id="PTHR47592:SF24">
    <property type="entry name" value="BNACNNG30200D PROTEIN"/>
    <property type="match status" value="1"/>
</dbReference>
<gene>
    <name evidence="3" type="primary">LOC104223140</name>
</gene>
<dbReference type="Pfam" id="PF14223">
    <property type="entry name" value="Retrotran_gag_2"/>
    <property type="match status" value="1"/>
</dbReference>
<dbReference type="InterPro" id="IPR054722">
    <property type="entry name" value="PolX-like_BBD"/>
</dbReference>